<evidence type="ECO:0000313" key="3">
    <source>
        <dbReference type="Proteomes" id="UP001331761"/>
    </source>
</evidence>
<accession>A0AAN8FUD3</accession>
<sequence>MGESSPEPLDELDDSPRPRRVSRWHSAKVVREHNGSPMPSPTIRRTGTVPSVRQRSKGKIMGESSPEPLDELDDSPRSRRVSRWHSVKVVREQNGSPLPSHAIRRTGTLPARRSLKGLGDRLDPFCGQNSYLRVPGGHSGRTSPSVASNSSEPESCIGDRFQDDDDIDIGASSMDRQVFLRGFYV</sequence>
<evidence type="ECO:0000256" key="1">
    <source>
        <dbReference type="SAM" id="MobiDB-lite"/>
    </source>
</evidence>
<name>A0AAN8FUD3_TRICO</name>
<feature type="region of interest" description="Disordered" evidence="1">
    <location>
        <begin position="133"/>
        <end position="167"/>
    </location>
</feature>
<reference evidence="2 3" key="1">
    <citation type="submission" date="2019-10" db="EMBL/GenBank/DDBJ databases">
        <title>Assembly and Annotation for the nematode Trichostrongylus colubriformis.</title>
        <authorList>
            <person name="Martin J."/>
        </authorList>
    </citation>
    <scope>NUCLEOTIDE SEQUENCE [LARGE SCALE GENOMIC DNA]</scope>
    <source>
        <strain evidence="2">G859</strain>
        <tissue evidence="2">Whole worm</tissue>
    </source>
</reference>
<protein>
    <submittedName>
        <fullName evidence="2">Uncharacterized protein</fullName>
    </submittedName>
</protein>
<comment type="caution">
    <text evidence="2">The sequence shown here is derived from an EMBL/GenBank/DDBJ whole genome shotgun (WGS) entry which is preliminary data.</text>
</comment>
<dbReference type="Proteomes" id="UP001331761">
    <property type="component" value="Unassembled WGS sequence"/>
</dbReference>
<feature type="compositionally biased region" description="Polar residues" evidence="1">
    <location>
        <begin position="43"/>
        <end position="53"/>
    </location>
</feature>
<evidence type="ECO:0000313" key="2">
    <source>
        <dbReference type="EMBL" id="KAK5981192.1"/>
    </source>
</evidence>
<feature type="compositionally biased region" description="Basic residues" evidence="1">
    <location>
        <begin position="18"/>
        <end position="28"/>
    </location>
</feature>
<organism evidence="2 3">
    <name type="scientific">Trichostrongylus colubriformis</name>
    <name type="common">Black scour worm</name>
    <dbReference type="NCBI Taxonomy" id="6319"/>
    <lineage>
        <taxon>Eukaryota</taxon>
        <taxon>Metazoa</taxon>
        <taxon>Ecdysozoa</taxon>
        <taxon>Nematoda</taxon>
        <taxon>Chromadorea</taxon>
        <taxon>Rhabditida</taxon>
        <taxon>Rhabditina</taxon>
        <taxon>Rhabditomorpha</taxon>
        <taxon>Strongyloidea</taxon>
        <taxon>Trichostrongylidae</taxon>
        <taxon>Trichostrongylus</taxon>
    </lineage>
</organism>
<gene>
    <name evidence="2" type="ORF">GCK32_013804</name>
</gene>
<dbReference type="AlphaFoldDB" id="A0AAN8FUD3"/>
<feature type="compositionally biased region" description="Polar residues" evidence="1">
    <location>
        <begin position="140"/>
        <end position="153"/>
    </location>
</feature>
<feature type="region of interest" description="Disordered" evidence="1">
    <location>
        <begin position="1"/>
        <end position="82"/>
    </location>
</feature>
<keyword evidence="3" id="KW-1185">Reference proteome</keyword>
<dbReference type="EMBL" id="WIXE01006553">
    <property type="protein sequence ID" value="KAK5981192.1"/>
    <property type="molecule type" value="Genomic_DNA"/>
</dbReference>
<proteinExistence type="predicted"/>